<keyword evidence="2" id="KW-0472">Membrane</keyword>
<comment type="caution">
    <text evidence="3">The sequence shown here is derived from an EMBL/GenBank/DDBJ whole genome shotgun (WGS) entry which is preliminary data.</text>
</comment>
<evidence type="ECO:0000256" key="1">
    <source>
        <dbReference type="SAM" id="MobiDB-lite"/>
    </source>
</evidence>
<dbReference type="EMBL" id="APJW01000002">
    <property type="protein sequence ID" value="EQM62781.1"/>
    <property type="molecule type" value="Genomic_DNA"/>
</dbReference>
<gene>
    <name evidence="3" type="primary">incC</name>
    <name evidence="3" type="ORF">H359_0555</name>
</gene>
<organism evidence="3 4">
    <name type="scientific">Chlamydia ibidis 10-1398/6</name>
    <dbReference type="NCBI Taxonomy" id="1046581"/>
    <lineage>
        <taxon>Bacteria</taxon>
        <taxon>Pseudomonadati</taxon>
        <taxon>Chlamydiota</taxon>
        <taxon>Chlamydiia</taxon>
        <taxon>Chlamydiales</taxon>
        <taxon>Chlamydiaceae</taxon>
        <taxon>Chlamydia/Chlamydophila group</taxon>
        <taxon>Chlamydia</taxon>
    </lineage>
</organism>
<feature type="region of interest" description="Disordered" evidence="1">
    <location>
        <begin position="1"/>
        <end position="23"/>
    </location>
</feature>
<keyword evidence="2" id="KW-0812">Transmembrane</keyword>
<sequence length="193" mass="20413">MTLSGTSNVHDLSMIHPRGSGSDGNTEILSRLSALQHSLANLQQQHISPWALPAQSSVFPSPDAGSSTIHISRALQHHMQTTASSFSGLRNELAELRSKLHRISSPASICNGPMALAAFLLAVSFVAIIIITLASLGLAGLLPQVQVLLVNTANCIWSIVSASIITIICLISVLSITLIKHNKPTNETPVQSS</sequence>
<accession>A0ABN0MZR7</accession>
<dbReference type="RefSeq" id="WP_020370114.1">
    <property type="nucleotide sequence ID" value="NZ_APJW01000002.1"/>
</dbReference>
<keyword evidence="4" id="KW-1185">Reference proteome</keyword>
<evidence type="ECO:0000313" key="4">
    <source>
        <dbReference type="Proteomes" id="UP000016064"/>
    </source>
</evidence>
<feature type="transmembrane region" description="Helical" evidence="2">
    <location>
        <begin position="156"/>
        <end position="179"/>
    </location>
</feature>
<reference evidence="3 4" key="1">
    <citation type="submission" date="2013-07" db="EMBL/GenBank/DDBJ databases">
        <title>Isolation of a new Chlamydia species from the feral Sacred Ibis (Threskiornis aethiopicus): Chlamydia ibidis.</title>
        <authorList>
            <person name="Vorimore F."/>
            <person name="Hsia R.-C."/>
            <person name="Huot-Creasy H."/>
            <person name="Bastian S."/>
            <person name="Deruyter L."/>
            <person name="Passet A."/>
            <person name="Sachse K."/>
            <person name="Bavoil P."/>
            <person name="Myers G."/>
            <person name="Laroucau K."/>
        </authorList>
    </citation>
    <scope>NUCLEOTIDE SEQUENCE [LARGE SCALE GENOMIC DNA]</scope>
    <source>
        <strain evidence="3 4">10-1398/6</strain>
    </source>
</reference>
<evidence type="ECO:0000313" key="3">
    <source>
        <dbReference type="EMBL" id="EQM62781.1"/>
    </source>
</evidence>
<name>A0ABN0MZR7_9CHLA</name>
<dbReference type="Proteomes" id="UP000016064">
    <property type="component" value="Unassembled WGS sequence"/>
</dbReference>
<evidence type="ECO:0000256" key="2">
    <source>
        <dbReference type="SAM" id="Phobius"/>
    </source>
</evidence>
<feature type="transmembrane region" description="Helical" evidence="2">
    <location>
        <begin position="114"/>
        <end position="136"/>
    </location>
</feature>
<proteinExistence type="predicted"/>
<keyword evidence="2" id="KW-1133">Transmembrane helix</keyword>
<protein>
    <submittedName>
        <fullName evidence="3">Inclusion membrane protein C</fullName>
    </submittedName>
</protein>
<feature type="compositionally biased region" description="Polar residues" evidence="1">
    <location>
        <begin position="1"/>
        <end position="10"/>
    </location>
</feature>